<dbReference type="InterPro" id="IPR006016">
    <property type="entry name" value="UspA"/>
</dbReference>
<dbReference type="AlphaFoldDB" id="A0A4Z0F416"/>
<dbReference type="OrthoDB" id="9792500at2"/>
<evidence type="ECO:0000313" key="2">
    <source>
        <dbReference type="EMBL" id="TFZ80030.1"/>
    </source>
</evidence>
<dbReference type="Gene3D" id="3.40.50.620">
    <property type="entry name" value="HUPs"/>
    <property type="match status" value="1"/>
</dbReference>
<evidence type="ECO:0000259" key="1">
    <source>
        <dbReference type="Pfam" id="PF00582"/>
    </source>
</evidence>
<gene>
    <name evidence="2" type="ORF">E4680_13930</name>
</gene>
<reference evidence="2 3" key="1">
    <citation type="journal article" date="2019" name="ISME J.">
        <title>Candidatus Macondimonas diazotrophica, a novel gammaproteobacterial genus dominating crude-oil-contaminated coastal sediments.</title>
        <authorList>
            <person name="Karthikeyan S."/>
            <person name="Konstantinidis K."/>
        </authorList>
    </citation>
    <scope>NUCLEOTIDE SEQUENCE [LARGE SCALE GENOMIC DNA]</scope>
    <source>
        <strain evidence="2 3">KTK01</strain>
    </source>
</reference>
<dbReference type="SUPFAM" id="SSF52402">
    <property type="entry name" value="Adenine nucleotide alpha hydrolases-like"/>
    <property type="match status" value="1"/>
</dbReference>
<dbReference type="RefSeq" id="WP_135283031.1">
    <property type="nucleotide sequence ID" value="NZ_SRIO01000074.1"/>
</dbReference>
<protein>
    <submittedName>
        <fullName evidence="2">Universal stress protein</fullName>
    </submittedName>
</protein>
<sequence>GAMAIAEAVGPPNVWSREKDDLRRAIDPVVASLQAQGMEVTAFIRRGAPAEQIAAHAHDMGADLVIVAHDHPTVMARWLQSARDARLLDRLQCSVLVMTNEQPIL</sequence>
<keyword evidence="3" id="KW-1185">Reference proteome</keyword>
<organism evidence="2 3">
    <name type="scientific">Candidatus Macondimonas diazotrophica</name>
    <dbReference type="NCBI Taxonomy" id="2305248"/>
    <lineage>
        <taxon>Bacteria</taxon>
        <taxon>Pseudomonadati</taxon>
        <taxon>Pseudomonadota</taxon>
        <taxon>Gammaproteobacteria</taxon>
        <taxon>Chromatiales</taxon>
        <taxon>Ectothiorhodospiraceae</taxon>
        <taxon>Candidatus Macondimonas</taxon>
    </lineage>
</organism>
<name>A0A4Z0F416_9GAMM</name>
<feature type="domain" description="UspA" evidence="1">
    <location>
        <begin position="27"/>
        <end position="97"/>
    </location>
</feature>
<accession>A0A4Z0F416</accession>
<dbReference type="Pfam" id="PF00582">
    <property type="entry name" value="Usp"/>
    <property type="match status" value="1"/>
</dbReference>
<comment type="caution">
    <text evidence="2">The sequence shown here is derived from an EMBL/GenBank/DDBJ whole genome shotgun (WGS) entry which is preliminary data.</text>
</comment>
<feature type="non-terminal residue" evidence="2">
    <location>
        <position position="1"/>
    </location>
</feature>
<dbReference type="InterPro" id="IPR014729">
    <property type="entry name" value="Rossmann-like_a/b/a_fold"/>
</dbReference>
<evidence type="ECO:0000313" key="3">
    <source>
        <dbReference type="Proteomes" id="UP000297890"/>
    </source>
</evidence>
<dbReference type="Proteomes" id="UP000297890">
    <property type="component" value="Unassembled WGS sequence"/>
</dbReference>
<dbReference type="CDD" id="cd00293">
    <property type="entry name" value="USP-like"/>
    <property type="match status" value="1"/>
</dbReference>
<proteinExistence type="predicted"/>
<dbReference type="EMBL" id="SRIO01000074">
    <property type="protein sequence ID" value="TFZ80030.1"/>
    <property type="molecule type" value="Genomic_DNA"/>
</dbReference>